<comment type="caution">
    <text evidence="1">The sequence shown here is derived from an EMBL/GenBank/DDBJ whole genome shotgun (WGS) entry which is preliminary data.</text>
</comment>
<protein>
    <recommendedName>
        <fullName evidence="3">MarR family transcriptional regulator</fullName>
    </recommendedName>
</protein>
<keyword evidence="2" id="KW-1185">Reference proteome</keyword>
<evidence type="ECO:0008006" key="3">
    <source>
        <dbReference type="Google" id="ProtNLM"/>
    </source>
</evidence>
<accession>A0ABV4E5P6</accession>
<dbReference type="EMBL" id="JBGFFX010000003">
    <property type="protein sequence ID" value="MEY8770227.1"/>
    <property type="molecule type" value="Genomic_DNA"/>
</dbReference>
<evidence type="ECO:0000313" key="1">
    <source>
        <dbReference type="EMBL" id="MEY8770227.1"/>
    </source>
</evidence>
<evidence type="ECO:0000313" key="2">
    <source>
        <dbReference type="Proteomes" id="UP001565243"/>
    </source>
</evidence>
<proteinExistence type="predicted"/>
<reference evidence="1 2" key="1">
    <citation type="submission" date="2024-07" db="EMBL/GenBank/DDBJ databases">
        <authorList>
            <person name="Hebao G."/>
        </authorList>
    </citation>
    <scope>NUCLEOTIDE SEQUENCE [LARGE SCALE GENOMIC DNA]</scope>
    <source>
        <strain evidence="1 2">ACCC 02193</strain>
    </source>
</reference>
<sequence>MTTMELSVHKLQIVDIGIVDKMKSQDILVLIKLLCLSRLKATDLLIDSQDPTLVGWDNEAAFYEYQLRRIDDINVAAERLEHAFSIRGLAETLGISKSEIGNSIGRCLNVNLIKISRISKKPEVNKKILFNFIRYGLRLVFPAKPAEIIRGIPTTFAAPVLKNKLFSAGDLIMVWPDTFGKEMGQSVTPLYKSVPFAVRQDPELYSYLALLDAVRLGNPREMNMALEQIEEKFFHVSD</sequence>
<organism evidence="1 2">
    <name type="scientific">Erwinia aeris</name>
    <dbReference type="NCBI Taxonomy" id="3239803"/>
    <lineage>
        <taxon>Bacteria</taxon>
        <taxon>Pseudomonadati</taxon>
        <taxon>Pseudomonadota</taxon>
        <taxon>Gammaproteobacteria</taxon>
        <taxon>Enterobacterales</taxon>
        <taxon>Erwiniaceae</taxon>
        <taxon>Erwinia</taxon>
    </lineage>
</organism>
<name>A0ABV4E5P6_9GAMM</name>
<dbReference type="Proteomes" id="UP001565243">
    <property type="component" value="Unassembled WGS sequence"/>
</dbReference>
<gene>
    <name evidence="1" type="ORF">AB6T85_07280</name>
</gene>
<dbReference type="RefSeq" id="WP_369895148.1">
    <property type="nucleotide sequence ID" value="NZ_JBGFFX010000003.1"/>
</dbReference>